<dbReference type="Pfam" id="PF00437">
    <property type="entry name" value="T2SSE"/>
    <property type="match status" value="1"/>
</dbReference>
<gene>
    <name evidence="5" type="ORF">A2390_01915</name>
</gene>
<evidence type="ECO:0000256" key="1">
    <source>
        <dbReference type="ARBA" id="ARBA00006611"/>
    </source>
</evidence>
<dbReference type="Gene3D" id="3.40.50.300">
    <property type="entry name" value="P-loop containing nucleotide triphosphate hydrolases"/>
    <property type="match status" value="1"/>
</dbReference>
<dbReference type="PANTHER" id="PTHR30258:SF1">
    <property type="entry name" value="PROTEIN TRANSPORT PROTEIN HOFB HOMOLOG"/>
    <property type="match status" value="1"/>
</dbReference>
<dbReference type="GO" id="GO:0005886">
    <property type="term" value="C:plasma membrane"/>
    <property type="evidence" value="ECO:0007669"/>
    <property type="project" value="TreeGrafter"/>
</dbReference>
<dbReference type="Gene3D" id="3.30.450.90">
    <property type="match status" value="1"/>
</dbReference>
<keyword evidence="3" id="KW-0067">ATP-binding</keyword>
<dbReference type="GO" id="GO:0016887">
    <property type="term" value="F:ATP hydrolysis activity"/>
    <property type="evidence" value="ECO:0007669"/>
    <property type="project" value="TreeGrafter"/>
</dbReference>
<evidence type="ECO:0000259" key="4">
    <source>
        <dbReference type="PROSITE" id="PS00662"/>
    </source>
</evidence>
<protein>
    <recommendedName>
        <fullName evidence="4">Bacterial type II secretion system protein E domain-containing protein</fullName>
    </recommendedName>
</protein>
<dbReference type="CDD" id="cd01129">
    <property type="entry name" value="PulE-GspE-like"/>
    <property type="match status" value="1"/>
</dbReference>
<organism evidence="5 6">
    <name type="scientific">Candidatus Liptonbacteria bacterium RIFOXYB1_FULL_36_10</name>
    <dbReference type="NCBI Taxonomy" id="1798654"/>
    <lineage>
        <taxon>Bacteria</taxon>
        <taxon>Candidatus Liptoniibacteriota</taxon>
    </lineage>
</organism>
<evidence type="ECO:0000313" key="6">
    <source>
        <dbReference type="Proteomes" id="UP000178599"/>
    </source>
</evidence>
<dbReference type="InterPro" id="IPR001482">
    <property type="entry name" value="T2SS/T4SS_dom"/>
</dbReference>
<evidence type="ECO:0000256" key="2">
    <source>
        <dbReference type="ARBA" id="ARBA00022741"/>
    </source>
</evidence>
<evidence type="ECO:0000313" key="5">
    <source>
        <dbReference type="EMBL" id="OGZ02668.1"/>
    </source>
</evidence>
<dbReference type="AlphaFoldDB" id="A0A1G2CQE3"/>
<keyword evidence="2" id="KW-0547">Nucleotide-binding</keyword>
<dbReference type="Proteomes" id="UP000178599">
    <property type="component" value="Unassembled WGS sequence"/>
</dbReference>
<comment type="caution">
    <text evidence="5">The sequence shown here is derived from an EMBL/GenBank/DDBJ whole genome shotgun (WGS) entry which is preliminary data.</text>
</comment>
<dbReference type="InterPro" id="IPR027417">
    <property type="entry name" value="P-loop_NTPase"/>
</dbReference>
<proteinExistence type="inferred from homology"/>
<sequence length="443" mass="49237">MTRRFFVSKEKIEEFKKNVSTIKYLRERIKNIDFNHTEVSEFLSIIAAGALALKASDIHFEPVREGVGIRLRLDGVLNEVIGGRGEALIEKEFYNQVASRIKLFSGLKLNITDETQDGRFTINLGGEEVEARVAIAPAEFGEVMVMRILDPAAISLKLSDLGFSENDLKIIKGQLSKPNGMILNTGPTGSGKTTTLYAFLREVVSTEIKIITIEDPIEYHLEGLEQTQVNPEANYTFAGGLRSILRQDPDVVLVGEIRDEDTAAIAINASLTGHLVFSTLHTNDAAGAVPRLLDLKVKTGVIGSALNLVIAQRLVRKLCQFCKKEAQVNHELEKKIKKVVASLPEKIEREKYAEMKIFESSEKTKDCEKCNGTGYKGRLGIFELFVIDDKVQRMIEGKNSILDIKQMAREQGMITMQEDGVLKVLKGITSLEEIERATGVLQI</sequence>
<dbReference type="FunFam" id="3.40.50.300:FF:000398">
    <property type="entry name" value="Type IV pilus assembly ATPase PilB"/>
    <property type="match status" value="1"/>
</dbReference>
<dbReference type="PANTHER" id="PTHR30258">
    <property type="entry name" value="TYPE II SECRETION SYSTEM PROTEIN GSPE-RELATED"/>
    <property type="match status" value="1"/>
</dbReference>
<feature type="domain" description="Bacterial type II secretion system protein E" evidence="4">
    <location>
        <begin position="245"/>
        <end position="259"/>
    </location>
</feature>
<evidence type="ECO:0000256" key="3">
    <source>
        <dbReference type="ARBA" id="ARBA00022840"/>
    </source>
</evidence>
<reference evidence="5 6" key="1">
    <citation type="journal article" date="2016" name="Nat. Commun.">
        <title>Thousands of microbial genomes shed light on interconnected biogeochemical processes in an aquifer system.</title>
        <authorList>
            <person name="Anantharaman K."/>
            <person name="Brown C.T."/>
            <person name="Hug L.A."/>
            <person name="Sharon I."/>
            <person name="Castelle C.J."/>
            <person name="Probst A.J."/>
            <person name="Thomas B.C."/>
            <person name="Singh A."/>
            <person name="Wilkins M.J."/>
            <person name="Karaoz U."/>
            <person name="Brodie E.L."/>
            <person name="Williams K.H."/>
            <person name="Hubbard S.S."/>
            <person name="Banfield J.F."/>
        </authorList>
    </citation>
    <scope>NUCLEOTIDE SEQUENCE [LARGE SCALE GENOMIC DNA]</scope>
</reference>
<name>A0A1G2CQE3_9BACT</name>
<dbReference type="GO" id="GO:0005524">
    <property type="term" value="F:ATP binding"/>
    <property type="evidence" value="ECO:0007669"/>
    <property type="project" value="UniProtKB-KW"/>
</dbReference>
<accession>A0A1G2CQE3</accession>
<dbReference type="EMBL" id="MHLE01000024">
    <property type="protein sequence ID" value="OGZ02668.1"/>
    <property type="molecule type" value="Genomic_DNA"/>
</dbReference>
<dbReference type="PROSITE" id="PS00662">
    <property type="entry name" value="T2SP_E"/>
    <property type="match status" value="1"/>
</dbReference>
<dbReference type="SUPFAM" id="SSF52540">
    <property type="entry name" value="P-loop containing nucleoside triphosphate hydrolases"/>
    <property type="match status" value="1"/>
</dbReference>
<comment type="similarity">
    <text evidence="1">Belongs to the GSP E family.</text>
</comment>